<dbReference type="AlphaFoldDB" id="A0A8G2BGS8"/>
<feature type="transmembrane region" description="Helical" evidence="1">
    <location>
        <begin position="81"/>
        <end position="97"/>
    </location>
</feature>
<name>A0A8G2BGS8_9PROT</name>
<keyword evidence="3" id="KW-1185">Reference proteome</keyword>
<dbReference type="RefSeq" id="WP_175474167.1">
    <property type="nucleotide sequence ID" value="NZ_FNBW01000005.1"/>
</dbReference>
<feature type="transmembrane region" description="Helical" evidence="1">
    <location>
        <begin position="244"/>
        <end position="260"/>
    </location>
</feature>
<dbReference type="Proteomes" id="UP000198615">
    <property type="component" value="Unassembled WGS sequence"/>
</dbReference>
<proteinExistence type="predicted"/>
<feature type="transmembrane region" description="Helical" evidence="1">
    <location>
        <begin position="103"/>
        <end position="126"/>
    </location>
</feature>
<feature type="transmembrane region" description="Helical" evidence="1">
    <location>
        <begin position="295"/>
        <end position="315"/>
    </location>
</feature>
<feature type="transmembrane region" description="Helical" evidence="1">
    <location>
        <begin position="209"/>
        <end position="232"/>
    </location>
</feature>
<gene>
    <name evidence="2" type="ORF">SAMN05660686_01808</name>
</gene>
<feature type="transmembrane region" description="Helical" evidence="1">
    <location>
        <begin position="168"/>
        <end position="188"/>
    </location>
</feature>
<comment type="caution">
    <text evidence="2">The sequence shown here is derived from an EMBL/GenBank/DDBJ whole genome shotgun (WGS) entry which is preliminary data.</text>
</comment>
<sequence length="385" mass="38702">MTSAAVDGTVPAGRPRHLVGASLISAAGSLPTHLLPVTITAVVAGTSASPETAGLIASAMLIGQLASSIGLPLLKVTAISRLWAGAISLALLAGLVLSGSDGFFALLGGWFAVGLCCGTLLFLGTVSAAHFATPSLAFTLRLGVVLVLAGASTGLIQISGAAGSYDTYLVWFGISIAAVLAVGNLLYAPIPPVEHTTDAAAAGGFTAKMAAGLVAAYVLFVGQTGLVAYVLFSAVERGMDLSSAAWAFAACKVGSGLWLVSASRIARPGSSVFRMSVLGVLVAVGGFGMSKAAEIQYLFGFLILFQIAFNSLSAQMQGSIAATGAKVTGRWIAGTLLLGAASGPPLHGWAIGAGLEAEFVIFAVATALLPVVWRVLCRIDRPGKG</sequence>
<evidence type="ECO:0000313" key="3">
    <source>
        <dbReference type="Proteomes" id="UP000198615"/>
    </source>
</evidence>
<evidence type="ECO:0000313" key="2">
    <source>
        <dbReference type="EMBL" id="SDF62179.1"/>
    </source>
</evidence>
<keyword evidence="1" id="KW-0472">Membrane</keyword>
<feature type="transmembrane region" description="Helical" evidence="1">
    <location>
        <begin position="327"/>
        <end position="347"/>
    </location>
</feature>
<keyword evidence="1" id="KW-0812">Transmembrane</keyword>
<feature type="transmembrane region" description="Helical" evidence="1">
    <location>
        <begin position="359"/>
        <end position="377"/>
    </location>
</feature>
<evidence type="ECO:0000256" key="1">
    <source>
        <dbReference type="SAM" id="Phobius"/>
    </source>
</evidence>
<feature type="transmembrane region" description="Helical" evidence="1">
    <location>
        <begin position="53"/>
        <end position="74"/>
    </location>
</feature>
<organism evidence="2 3">
    <name type="scientific">Thalassobaculum litoreum DSM 18839</name>
    <dbReference type="NCBI Taxonomy" id="1123362"/>
    <lineage>
        <taxon>Bacteria</taxon>
        <taxon>Pseudomonadati</taxon>
        <taxon>Pseudomonadota</taxon>
        <taxon>Alphaproteobacteria</taxon>
        <taxon>Rhodospirillales</taxon>
        <taxon>Thalassobaculaceae</taxon>
        <taxon>Thalassobaculum</taxon>
    </lineage>
</organism>
<keyword evidence="1" id="KW-1133">Transmembrane helix</keyword>
<protein>
    <submittedName>
        <fullName evidence="2">Uncharacterized protein</fullName>
    </submittedName>
</protein>
<feature type="transmembrane region" description="Helical" evidence="1">
    <location>
        <begin position="138"/>
        <end position="162"/>
    </location>
</feature>
<dbReference type="EMBL" id="FNBW01000005">
    <property type="protein sequence ID" value="SDF62179.1"/>
    <property type="molecule type" value="Genomic_DNA"/>
</dbReference>
<accession>A0A8G2BGS8</accession>
<feature type="transmembrane region" description="Helical" evidence="1">
    <location>
        <begin position="272"/>
        <end position="289"/>
    </location>
</feature>
<reference evidence="2 3" key="1">
    <citation type="submission" date="2016-10" db="EMBL/GenBank/DDBJ databases">
        <authorList>
            <person name="Varghese N."/>
            <person name="Submissions S."/>
        </authorList>
    </citation>
    <scope>NUCLEOTIDE SEQUENCE [LARGE SCALE GENOMIC DNA]</scope>
    <source>
        <strain evidence="2 3">DSM 18839</strain>
    </source>
</reference>